<dbReference type="AlphaFoldDB" id="A0A699WU11"/>
<dbReference type="PROSITE" id="PS00867">
    <property type="entry name" value="CPSASE_2"/>
    <property type="match status" value="1"/>
</dbReference>
<name>A0A699WU11_TANCI</name>
<comment type="caution">
    <text evidence="3">The sequence shown here is derived from an EMBL/GenBank/DDBJ whole genome shotgun (WGS) entry which is preliminary data.</text>
</comment>
<dbReference type="Gene3D" id="3.30.470.20">
    <property type="entry name" value="ATP-grasp fold, B domain"/>
    <property type="match status" value="1"/>
</dbReference>
<evidence type="ECO:0000313" key="3">
    <source>
        <dbReference type="EMBL" id="GFD50459.1"/>
    </source>
</evidence>
<dbReference type="PANTHER" id="PTHR18866:SF127">
    <property type="match status" value="1"/>
</dbReference>
<dbReference type="GO" id="GO:0005524">
    <property type="term" value="F:ATP binding"/>
    <property type="evidence" value="ECO:0007669"/>
    <property type="project" value="InterPro"/>
</dbReference>
<dbReference type="SUPFAM" id="SSF56059">
    <property type="entry name" value="Glutathione synthetase ATP-binding domain-like"/>
    <property type="match status" value="1"/>
</dbReference>
<gene>
    <name evidence="3" type="ORF">Tci_922428</name>
</gene>
<accession>A0A699WU11</accession>
<organism evidence="3">
    <name type="scientific">Tanacetum cinerariifolium</name>
    <name type="common">Dalmatian daisy</name>
    <name type="synonym">Chrysanthemum cinerariifolium</name>
    <dbReference type="NCBI Taxonomy" id="118510"/>
    <lineage>
        <taxon>Eukaryota</taxon>
        <taxon>Viridiplantae</taxon>
        <taxon>Streptophyta</taxon>
        <taxon>Embryophyta</taxon>
        <taxon>Tracheophyta</taxon>
        <taxon>Spermatophyta</taxon>
        <taxon>Magnoliopsida</taxon>
        <taxon>eudicotyledons</taxon>
        <taxon>Gunneridae</taxon>
        <taxon>Pentapetalae</taxon>
        <taxon>asterids</taxon>
        <taxon>campanulids</taxon>
        <taxon>Asterales</taxon>
        <taxon>Asteraceae</taxon>
        <taxon>Asteroideae</taxon>
        <taxon>Anthemideae</taxon>
        <taxon>Anthemidinae</taxon>
        <taxon>Tanacetum</taxon>
    </lineage>
</organism>
<dbReference type="InterPro" id="IPR005479">
    <property type="entry name" value="CPAse_ATP-bd"/>
</dbReference>
<dbReference type="PANTHER" id="PTHR18866">
    <property type="entry name" value="CARBOXYLASE:PYRUVATE/ACETYL-COA/PROPIONYL-COA CARBOXYLASE"/>
    <property type="match status" value="1"/>
</dbReference>
<feature type="non-terminal residue" evidence="3">
    <location>
        <position position="118"/>
    </location>
</feature>
<proteinExistence type="predicted"/>
<dbReference type="Pfam" id="PF02786">
    <property type="entry name" value="CPSase_L_D2"/>
    <property type="match status" value="1"/>
</dbReference>
<reference evidence="3" key="1">
    <citation type="journal article" date="2019" name="Sci. Rep.">
        <title>Draft genome of Tanacetum cinerariifolium, the natural source of mosquito coil.</title>
        <authorList>
            <person name="Yamashiro T."/>
            <person name="Shiraishi A."/>
            <person name="Satake H."/>
            <person name="Nakayama K."/>
        </authorList>
    </citation>
    <scope>NUCLEOTIDE SEQUENCE</scope>
</reference>
<evidence type="ECO:0000259" key="2">
    <source>
        <dbReference type="PROSITE" id="PS00867"/>
    </source>
</evidence>
<dbReference type="InterPro" id="IPR050856">
    <property type="entry name" value="Biotin_carboxylase_complex"/>
</dbReference>
<feature type="domain" description="Carbamoyl phosphate synthase ATP-binding" evidence="2">
    <location>
        <begin position="100"/>
        <end position="107"/>
    </location>
</feature>
<feature type="non-terminal residue" evidence="3">
    <location>
        <position position="1"/>
    </location>
</feature>
<dbReference type="EMBL" id="BKCJ011757609">
    <property type="protein sequence ID" value="GFD50459.1"/>
    <property type="molecule type" value="Genomic_DNA"/>
</dbReference>
<protein>
    <submittedName>
        <fullName evidence="3">Methylcrotonoyl-CoA carboxylase subunit alpha, mitochondrial-like isoform X5</fullName>
    </submittedName>
</protein>
<sequence>AKRSFGSDDCILEKYVEAGKHVEFQIIGDQHGRVVSLWDRDCSVQRRHQKVVEEAPCPWLTDDMRTRMSGTAVQIAELIAYEGAGTVEFVVDVATEKYYFLEVNARLQVEHPITEEIT</sequence>
<keyword evidence="1" id="KW-0092">Biotin</keyword>
<evidence type="ECO:0000256" key="1">
    <source>
        <dbReference type="ARBA" id="ARBA00023267"/>
    </source>
</evidence>